<evidence type="ECO:0000313" key="1">
    <source>
        <dbReference type="EMBL" id="OES33832.1"/>
    </source>
</evidence>
<gene>
    <name evidence="1" type="ORF">BFV95_1665</name>
</gene>
<reference evidence="1 2" key="1">
    <citation type="submission" date="2016-09" db="EMBL/GenBank/DDBJ databases">
        <title>Draft Genome Sequence of four Alteromonas macleodii strains isolated from copper coupons and grown long-term at elevated copper levels.</title>
        <authorList>
            <person name="Cusick K."/>
            <person name="Dale J."/>
            <person name="Little B."/>
            <person name="Biffinger J."/>
        </authorList>
    </citation>
    <scope>NUCLEOTIDE SEQUENCE [LARGE SCALE GENOMIC DNA]</scope>
    <source>
        <strain evidence="1 2">KCP01</strain>
    </source>
</reference>
<sequence>MVQSRYFLIFFNCTPKTCEDIDDNREVLSVNSKNAII</sequence>
<proteinExistence type="predicted"/>
<comment type="caution">
    <text evidence="1">The sequence shown here is derived from an EMBL/GenBank/DDBJ whole genome shotgun (WGS) entry which is preliminary data.</text>
</comment>
<dbReference type="AlphaFoldDB" id="A0AB36FY99"/>
<keyword evidence="2" id="KW-1185">Reference proteome</keyword>
<organism evidence="1 2">
    <name type="scientific">Alteromonas macleodii</name>
    <name type="common">Pseudoalteromonas macleodii</name>
    <dbReference type="NCBI Taxonomy" id="28108"/>
    <lineage>
        <taxon>Bacteria</taxon>
        <taxon>Pseudomonadati</taxon>
        <taxon>Pseudomonadota</taxon>
        <taxon>Gammaproteobacteria</taxon>
        <taxon>Alteromonadales</taxon>
        <taxon>Alteromonadaceae</taxon>
        <taxon>Alteromonas/Salinimonas group</taxon>
        <taxon>Alteromonas</taxon>
    </lineage>
</organism>
<evidence type="ECO:0000313" key="2">
    <source>
        <dbReference type="Proteomes" id="UP000095392"/>
    </source>
</evidence>
<protein>
    <submittedName>
        <fullName evidence="1">Uncharacterized protein</fullName>
    </submittedName>
</protein>
<dbReference type="EMBL" id="MIPY01000008">
    <property type="protein sequence ID" value="OES33832.1"/>
    <property type="molecule type" value="Genomic_DNA"/>
</dbReference>
<dbReference type="Proteomes" id="UP000095392">
    <property type="component" value="Unassembled WGS sequence"/>
</dbReference>
<name>A0AB36FY99_ALTMA</name>
<accession>A0AB36FY99</accession>